<dbReference type="eggNOG" id="ENOG502ZM56">
    <property type="taxonomic scope" value="Bacteria"/>
</dbReference>
<comment type="caution">
    <text evidence="1">The sequence shown here is derived from an EMBL/GenBank/DDBJ whole genome shotgun (WGS) entry which is preliminary data.</text>
</comment>
<dbReference type="Proteomes" id="UP000028534">
    <property type="component" value="Unassembled WGS sequence"/>
</dbReference>
<gene>
    <name evidence="1" type="ORF">CP98_01947</name>
</gene>
<dbReference type="AlphaFoldDB" id="A0A084EN84"/>
<dbReference type="RefSeq" id="WP_037519032.1">
    <property type="nucleotide sequence ID" value="NZ_JGVR01000009.1"/>
</dbReference>
<organism evidence="1 2">
    <name type="scientific">Sphingobium yanoikuyae</name>
    <name type="common">Sphingomonas yanoikuyae</name>
    <dbReference type="NCBI Taxonomy" id="13690"/>
    <lineage>
        <taxon>Bacteria</taxon>
        <taxon>Pseudomonadati</taxon>
        <taxon>Pseudomonadota</taxon>
        <taxon>Alphaproteobacteria</taxon>
        <taxon>Sphingomonadales</taxon>
        <taxon>Sphingomonadaceae</taxon>
        <taxon>Sphingobium</taxon>
    </lineage>
</organism>
<dbReference type="PATRIC" id="fig|13690.10.peg.2000"/>
<evidence type="ECO:0000313" key="1">
    <source>
        <dbReference type="EMBL" id="KEZ19426.1"/>
    </source>
</evidence>
<dbReference type="EMBL" id="JGVR01000009">
    <property type="protein sequence ID" value="KEZ19426.1"/>
    <property type="molecule type" value="Genomic_DNA"/>
</dbReference>
<sequence length="64" mass="7092">MTDHTPPYSPDDVAVWPDGTWGTLGEVWAGDYAHMSDDYEIVRSDDLARLKALGVEEDLEIDPG</sequence>
<proteinExistence type="predicted"/>
<protein>
    <submittedName>
        <fullName evidence="1">Uncharacterized protein</fullName>
    </submittedName>
</protein>
<name>A0A084EN84_SPHYA</name>
<accession>A0A084EN84</accession>
<reference evidence="1 2" key="1">
    <citation type="submission" date="2014-03" db="EMBL/GenBank/DDBJ databases">
        <title>Genome sequence of Sphingobium yanoikuyae B1.</title>
        <authorList>
            <person name="Gan H.M."/>
            <person name="Gan H.Y."/>
            <person name="Savka M.A."/>
        </authorList>
    </citation>
    <scope>NUCLEOTIDE SEQUENCE [LARGE SCALE GENOMIC DNA]</scope>
    <source>
        <strain evidence="1 2">B1</strain>
    </source>
</reference>
<evidence type="ECO:0000313" key="2">
    <source>
        <dbReference type="Proteomes" id="UP000028534"/>
    </source>
</evidence>